<dbReference type="InterPro" id="IPR011493">
    <property type="entry name" value="GLUG"/>
</dbReference>
<feature type="domain" description="SLH" evidence="2">
    <location>
        <begin position="1797"/>
        <end position="1851"/>
    </location>
</feature>
<evidence type="ECO:0000313" key="4">
    <source>
        <dbReference type="Proteomes" id="UP000190626"/>
    </source>
</evidence>
<dbReference type="Pfam" id="PF07581">
    <property type="entry name" value="Glug"/>
    <property type="match status" value="6"/>
</dbReference>
<dbReference type="Gene3D" id="2.60.40.2340">
    <property type="match status" value="4"/>
</dbReference>
<dbReference type="PROSITE" id="PS51272">
    <property type="entry name" value="SLH"/>
    <property type="match status" value="3"/>
</dbReference>
<dbReference type="PANTHER" id="PTHR43308">
    <property type="entry name" value="OUTER MEMBRANE PROTEIN ALPHA-RELATED"/>
    <property type="match status" value="1"/>
</dbReference>
<comment type="subcellular location">
    <subcellularLocation>
        <location evidence="1">Cell envelope</location>
    </subcellularLocation>
</comment>
<dbReference type="EMBL" id="MBTG01000024">
    <property type="protein sequence ID" value="OPH53118.1"/>
    <property type="molecule type" value="Genomic_DNA"/>
</dbReference>
<dbReference type="InterPro" id="IPR013378">
    <property type="entry name" value="InlB-like_B-rpt"/>
</dbReference>
<dbReference type="GO" id="GO:0030313">
    <property type="term" value="C:cell envelope"/>
    <property type="evidence" value="ECO:0007669"/>
    <property type="project" value="UniProtKB-SubCell"/>
</dbReference>
<dbReference type="Pfam" id="PF12733">
    <property type="entry name" value="Cadherin-like"/>
    <property type="match status" value="2"/>
</dbReference>
<name>A0A1V4HG88_9BACL</name>
<dbReference type="Pfam" id="PF09479">
    <property type="entry name" value="Flg_new"/>
    <property type="match status" value="1"/>
</dbReference>
<comment type="caution">
    <text evidence="3">The sequence shown here is derived from an EMBL/GenBank/DDBJ whole genome shotgun (WGS) entry which is preliminary data.</text>
</comment>
<organism evidence="3 4">
    <name type="scientific">Paenibacillus ferrarius</name>
    <dbReference type="NCBI Taxonomy" id="1469647"/>
    <lineage>
        <taxon>Bacteria</taxon>
        <taxon>Bacillati</taxon>
        <taxon>Bacillota</taxon>
        <taxon>Bacilli</taxon>
        <taxon>Bacillales</taxon>
        <taxon>Paenibacillaceae</taxon>
        <taxon>Paenibacillus</taxon>
    </lineage>
</organism>
<dbReference type="STRING" id="1469647.BC351_32080"/>
<dbReference type="InterPro" id="IPR042229">
    <property type="entry name" value="Listeria/Bacterioides_rpt_sf"/>
</dbReference>
<evidence type="ECO:0000259" key="2">
    <source>
        <dbReference type="PROSITE" id="PS51272"/>
    </source>
</evidence>
<reference evidence="4" key="1">
    <citation type="submission" date="2016-07" db="EMBL/GenBank/DDBJ databases">
        <authorList>
            <person name="Florea S."/>
            <person name="Webb J.S."/>
            <person name="Jaromczyk J."/>
            <person name="Schardl C.L."/>
        </authorList>
    </citation>
    <scope>NUCLEOTIDE SEQUENCE [LARGE SCALE GENOMIC DNA]</scope>
    <source>
        <strain evidence="4">CY1</strain>
    </source>
</reference>
<dbReference type="InterPro" id="IPR025883">
    <property type="entry name" value="Cadherin-like_domain"/>
</dbReference>
<dbReference type="OrthoDB" id="7012117at2"/>
<dbReference type="Proteomes" id="UP000190626">
    <property type="component" value="Unassembled WGS sequence"/>
</dbReference>
<protein>
    <recommendedName>
        <fullName evidence="2">SLH domain-containing protein</fullName>
    </recommendedName>
</protein>
<dbReference type="InterPro" id="IPR051465">
    <property type="entry name" value="Cell_Envelope_Struct_Comp"/>
</dbReference>
<dbReference type="PANTHER" id="PTHR43308:SF5">
    <property type="entry name" value="S-LAYER PROTEIN _ PEPTIDOGLYCAN ENDO-BETA-N-ACETYLGLUCOSAMINIDASE"/>
    <property type="match status" value="1"/>
</dbReference>
<dbReference type="InterPro" id="IPR001119">
    <property type="entry name" value="SLH_dom"/>
</dbReference>
<dbReference type="Gene3D" id="2.60.40.4270">
    <property type="entry name" value="Listeria-Bacteroides repeat domain"/>
    <property type="match status" value="1"/>
</dbReference>
<feature type="domain" description="SLH" evidence="2">
    <location>
        <begin position="1852"/>
        <end position="1909"/>
    </location>
</feature>
<dbReference type="Pfam" id="PF00395">
    <property type="entry name" value="SLH"/>
    <property type="match status" value="3"/>
</dbReference>
<dbReference type="NCBIfam" id="TIGR02543">
    <property type="entry name" value="List_Bact_rpt"/>
    <property type="match status" value="1"/>
</dbReference>
<dbReference type="RefSeq" id="WP_158082216.1">
    <property type="nucleotide sequence ID" value="NZ_MBTG01000024.1"/>
</dbReference>
<keyword evidence="4" id="KW-1185">Reference proteome</keyword>
<proteinExistence type="predicted"/>
<accession>A0A1V4HG88</accession>
<dbReference type="Gene3D" id="2.160.20.110">
    <property type="match status" value="3"/>
</dbReference>
<evidence type="ECO:0000313" key="3">
    <source>
        <dbReference type="EMBL" id="OPH53118.1"/>
    </source>
</evidence>
<feature type="domain" description="SLH" evidence="2">
    <location>
        <begin position="1732"/>
        <end position="1795"/>
    </location>
</feature>
<sequence length="1909" mass="195769">MRRLVNKVMSLIMVMMIVFGAISGGGVGSNPVSAAMDFSGEGSASRPYLIGTANQLNKVRGSYLDGNLYFKLTGPIDLSSYAASGWVPIGTQDTPFKGHFDGNGYQITGLTIPSGDFAGLLGSIGNGSSIANVKLENVSIHGGYAVSALVGLNDGGTIENSFASGSVSGDYSVGGLTGSNSNGEIKDSYASVDVSGSENIGGLVGDSYSGTISGSHAAGIVSGNKYIGGLVGYKSDGTISSSYASGNVSLVASTDRNAGGLVGYNENGTISNSYSTGKVSGGENIGGLVGSNRSGTISDSNALGDVSGSFVAGGLVGNASYGKITNSYAAGNVSLLPNPAVAYGSPYAGGLVASNNNGEISGSHATGNVSGTDESYSIGGLIGKNDNSQGGNILNSYATGHVNGGNSSFQVGGLIGSSTSGTISYSYATGNVNLSGSDLSTQVGGLVGDNNGGTISHSFATGEVNGRYNVGGLVGSNDNYESGEVKSSYASGKVSGSVDSEYVGGLVGWNQYGFINDSYASGQVAGNEKVGGLTGQNGGGMITNSYATGKVSGSIDVGGLVGERLDSHLGGGGVAVNSFYDTMTSGQSVSAGGLGQSTVQMQTKSIYEADSAHIWDFANVWTIDALHNNGYPYLPAIQVYLDYDGNGNTSGTVPTSRSFMPGVKASIYSGMINLIKSGYVFSGWTTQADGSGITYKSGDSLALAANTTLYAKWIVPNSNATLTSTIGNVSTGGTASESITDIPYGTTLAVFKAAITPATGAVFEIYDEDGITAATRLATGKKVIVTATDGITKTTYTVNVKANDAKDILAFGLAEQTGSAVIDATVHTVEIEVIGGTSVNNLVATFALSAEATAKVGTVDQVSGTTANDFTNPVTYMVKAENGTAQSWKVSVKMAIGTEKEITAFSFTQQTGPAVIDLASHTVAIQVANGTSLTSLKAAFTLSPGATAKVGTTDQVSGVTANNFTNPVVYVIKAENGITQNWTVTVNAAFSSAKVITAFSFPQQTGPAVIDANAHTIAIQVAYGTNVTSLKAVFTLSPGASAKVGSRGQISNSTVNNFTNPVTYLVRAADDSTQNWIVTVNVAAASSAKDLTAFSFQSLQPAVVGTINGTDVALTVPNGTAVTSLVATFTSSAGSTVKVGATTQASGTTANDFTAPVTYVVTAQDGTMAAYTVAVTRSAAPGGNPNLSGLMLTSGGLTLSADSVTGTTYHFNANNVISSINVTASVYDSNSNIKVSLYNSDNVLVLGPFSLINGQASQSLPLEVGSNRMELVVTAQDGSSKTYLVYVNRATAAYSNAQLKSLQVSDAVLVFNKAIYNYTLSVGNRVDVVKLNAFAEETQASVTINTERVTTKDIQLNVGSNLVAIEVTAQDGTTKLIYSVNIRRAVVITASSNSSIQLTSDPVTIAVPIGVTNAKMAFTPVNVGSNKETSLPLIEVFAETSEGKLLVAIPEGTKVTAPGTWDGTLKLPEVQSNSSVSISNSNVSGVIEIGSPDVTLTFDKAVRLFFPKQGHKLAGYVKNGAVIPITGSITSDTQAAADDEIAPNGEARITVGEDLVVWTKHFTTYVFYFPITPTNTSEGGGGGGGSVGGPSNVGTIWAARGGTLILNGLQIDAPLGAVDSDTQVTVNKSSDTTNLPTDHSMHLASEIYEITTDKAGDLIKAVTLTLPFDKAKVDFSKSKAALYGLNEKSQKWEQLGDQQTDQTKGTVSGSTRHFTKFAVLAIDKKETTNPPVEAVDFGDIKGHWAEASIRELVQLGAINGYSDHTFKPNDSITRAEFVTVIVKAFHLQALTGKAFVDTEAHWARSAIGIAASLGVVTGYSASTFGPDDLITREQMAVMIIRAAQIVSSGDQADSFKDSAAISEWARTALAAATAKALLNGYEDGTVKPKANTTRAEAAAIILRALQLKK</sequence>
<evidence type="ECO:0000256" key="1">
    <source>
        <dbReference type="ARBA" id="ARBA00004196"/>
    </source>
</evidence>
<gene>
    <name evidence="3" type="ORF">BC351_32080</name>
</gene>